<sequence length="128" mass="15029">MAFISRESEVSPTPEKMGSRLPRTFYGTVRQPITCFARHRTWLPYHFRTKVIKHSPCCSLNTRKGWYGTDIDIVVHMVIGCQTILPYLLSLLILCHLQQGFFFLFKLNYRTFFLGKTACSLWMKSSWK</sequence>
<evidence type="ECO:0000256" key="1">
    <source>
        <dbReference type="SAM" id="Phobius"/>
    </source>
</evidence>
<gene>
    <name evidence="2" type="ORF">CEXT_8841</name>
</gene>
<name>A0AAV4QTX2_CAEEX</name>
<evidence type="ECO:0000313" key="2">
    <source>
        <dbReference type="EMBL" id="GIY11724.1"/>
    </source>
</evidence>
<accession>A0AAV4QTX2</accession>
<organism evidence="2 3">
    <name type="scientific">Caerostris extrusa</name>
    <name type="common">Bark spider</name>
    <name type="synonym">Caerostris bankana</name>
    <dbReference type="NCBI Taxonomy" id="172846"/>
    <lineage>
        <taxon>Eukaryota</taxon>
        <taxon>Metazoa</taxon>
        <taxon>Ecdysozoa</taxon>
        <taxon>Arthropoda</taxon>
        <taxon>Chelicerata</taxon>
        <taxon>Arachnida</taxon>
        <taxon>Araneae</taxon>
        <taxon>Araneomorphae</taxon>
        <taxon>Entelegynae</taxon>
        <taxon>Araneoidea</taxon>
        <taxon>Araneidae</taxon>
        <taxon>Caerostris</taxon>
    </lineage>
</organism>
<comment type="caution">
    <text evidence="2">The sequence shown here is derived from an EMBL/GenBank/DDBJ whole genome shotgun (WGS) entry which is preliminary data.</text>
</comment>
<evidence type="ECO:0000313" key="3">
    <source>
        <dbReference type="Proteomes" id="UP001054945"/>
    </source>
</evidence>
<keyword evidence="1" id="KW-1133">Transmembrane helix</keyword>
<dbReference type="EMBL" id="BPLR01006686">
    <property type="protein sequence ID" value="GIY11724.1"/>
    <property type="molecule type" value="Genomic_DNA"/>
</dbReference>
<reference evidence="2 3" key="1">
    <citation type="submission" date="2021-06" db="EMBL/GenBank/DDBJ databases">
        <title>Caerostris extrusa draft genome.</title>
        <authorList>
            <person name="Kono N."/>
            <person name="Arakawa K."/>
        </authorList>
    </citation>
    <scope>NUCLEOTIDE SEQUENCE [LARGE SCALE GENOMIC DNA]</scope>
</reference>
<dbReference type="AlphaFoldDB" id="A0AAV4QTX2"/>
<keyword evidence="1" id="KW-0472">Membrane</keyword>
<keyword evidence="1" id="KW-0812">Transmembrane</keyword>
<proteinExistence type="predicted"/>
<feature type="transmembrane region" description="Helical" evidence="1">
    <location>
        <begin position="84"/>
        <end position="105"/>
    </location>
</feature>
<protein>
    <submittedName>
        <fullName evidence="2">Uncharacterized protein</fullName>
    </submittedName>
</protein>
<dbReference type="Proteomes" id="UP001054945">
    <property type="component" value="Unassembled WGS sequence"/>
</dbReference>
<keyword evidence="3" id="KW-1185">Reference proteome</keyword>